<comment type="caution">
    <text evidence="3">The sequence shown here is derived from an EMBL/GenBank/DDBJ whole genome shotgun (WGS) entry which is preliminary data.</text>
</comment>
<feature type="domain" description="AMP-binding enzyme C-terminal" evidence="2">
    <location>
        <begin position="435"/>
        <end position="510"/>
    </location>
</feature>
<sequence length="529" mass="56405">MPVMHGQMQDWPLTLDKFLEHGAKWHPQSEVVTAGVGDDRTGYAELHRRARRASAALAGLGIGRGDMVATLAWNTRAHMEVWFAVMGMGAVCHTLNPRVGEAHLGAMLAQSQARLVVASADLVPLAQRIVGRAGTGARILAIDAGAAEAGVEAFEDLLQAAAGEVPWGGFDEHSPCGLCFTSGTTGAPKGVTYTHRGVFLHTLRALQADTMALSRRDSVLLAVPMFHANAWGVPFAAPAVGAKLVLPGRHLDGARLAGLINRESVTVAIGVATVWLGLVDHLDAHGGEVPSLQRVLVGGAPMAPALMRRIEERLGVEVQTSWGMTELSPTGTVALPGDPQRAAHLSGRPALGVDLLLTDAEGVPLPRQRGCEGHLRVRGSSTVYRYFGQEEPAVDANGWFPTGDLARIDEHGNLTITGRAKDLIKSGGEWINPAEIEEIVGRIPGVSLAAVIGRAHPRWGERPVLVVELRPGAELDDATLLDALRGEVASWWVPDEVIRVERMPLAGTGKIDKMRLRAEFGCAQRRQEA</sequence>
<dbReference type="Gene3D" id="3.30.300.30">
    <property type="match status" value="1"/>
</dbReference>
<keyword evidence="4" id="KW-1185">Reference proteome</keyword>
<dbReference type="InterPro" id="IPR045851">
    <property type="entry name" value="AMP-bd_C_sf"/>
</dbReference>
<protein>
    <submittedName>
        <fullName evidence="3">AMP-dependent synthetase</fullName>
    </submittedName>
</protein>
<dbReference type="InterPro" id="IPR050237">
    <property type="entry name" value="ATP-dep_AMP-bd_enzyme"/>
</dbReference>
<evidence type="ECO:0000313" key="3">
    <source>
        <dbReference type="EMBL" id="KAF1689789.1"/>
    </source>
</evidence>
<reference evidence="3" key="1">
    <citation type="submission" date="2017-10" db="EMBL/GenBank/DDBJ databases">
        <title>Whole genome sequencing of members of genus Pseudoxanthomonas.</title>
        <authorList>
            <person name="Kumar S."/>
            <person name="Bansal K."/>
            <person name="Kaur A."/>
            <person name="Patil P."/>
            <person name="Sharma S."/>
            <person name="Patil P.B."/>
        </authorList>
    </citation>
    <scope>NUCLEOTIDE SEQUENCE</scope>
    <source>
        <strain evidence="3">DSM 22914</strain>
    </source>
</reference>
<dbReference type="PROSITE" id="PS00455">
    <property type="entry name" value="AMP_BINDING"/>
    <property type="match status" value="1"/>
</dbReference>
<dbReference type="OrthoDB" id="9803968at2"/>
<dbReference type="PANTHER" id="PTHR43767">
    <property type="entry name" value="LONG-CHAIN-FATTY-ACID--COA LIGASE"/>
    <property type="match status" value="1"/>
</dbReference>
<dbReference type="Pfam" id="PF13193">
    <property type="entry name" value="AMP-binding_C"/>
    <property type="match status" value="1"/>
</dbReference>
<gene>
    <name evidence="3" type="ORF">CR938_04620</name>
</gene>
<dbReference type="InterPro" id="IPR025110">
    <property type="entry name" value="AMP-bd_C"/>
</dbReference>
<dbReference type="AlphaFoldDB" id="A0A921P3C9"/>
<accession>A0A921P3C9</accession>
<dbReference type="PANTHER" id="PTHR43767:SF11">
    <property type="entry name" value="MEDIUM-CHAIN-FATTY-ACID--COA LIGASE"/>
    <property type="match status" value="1"/>
</dbReference>
<organism evidence="3 4">
    <name type="scientific">Pseudoxanthomonas taiwanensis</name>
    <dbReference type="NCBI Taxonomy" id="176598"/>
    <lineage>
        <taxon>Bacteria</taxon>
        <taxon>Pseudomonadati</taxon>
        <taxon>Pseudomonadota</taxon>
        <taxon>Gammaproteobacteria</taxon>
        <taxon>Lysobacterales</taxon>
        <taxon>Lysobacteraceae</taxon>
        <taxon>Pseudoxanthomonas</taxon>
    </lineage>
</organism>
<dbReference type="EMBL" id="PDWK01000015">
    <property type="protein sequence ID" value="KAF1689789.1"/>
    <property type="molecule type" value="Genomic_DNA"/>
</dbReference>
<dbReference type="GO" id="GO:0016877">
    <property type="term" value="F:ligase activity, forming carbon-sulfur bonds"/>
    <property type="evidence" value="ECO:0007669"/>
    <property type="project" value="UniProtKB-ARBA"/>
</dbReference>
<dbReference type="InterPro" id="IPR020845">
    <property type="entry name" value="AMP-binding_CS"/>
</dbReference>
<evidence type="ECO:0000259" key="1">
    <source>
        <dbReference type="Pfam" id="PF00501"/>
    </source>
</evidence>
<evidence type="ECO:0000313" key="4">
    <source>
        <dbReference type="Proteomes" id="UP000717981"/>
    </source>
</evidence>
<feature type="domain" description="AMP-dependent synthetase/ligase" evidence="1">
    <location>
        <begin position="20"/>
        <end position="386"/>
    </location>
</feature>
<proteinExistence type="predicted"/>
<evidence type="ECO:0000259" key="2">
    <source>
        <dbReference type="Pfam" id="PF13193"/>
    </source>
</evidence>
<dbReference type="Proteomes" id="UP000717981">
    <property type="component" value="Unassembled WGS sequence"/>
</dbReference>
<name>A0A921P3C9_9GAMM</name>
<dbReference type="RefSeq" id="WP_162123880.1">
    <property type="nucleotide sequence ID" value="NZ_PDWK01000015.1"/>
</dbReference>
<dbReference type="InterPro" id="IPR042099">
    <property type="entry name" value="ANL_N_sf"/>
</dbReference>
<dbReference type="Gene3D" id="3.40.50.12780">
    <property type="entry name" value="N-terminal domain of ligase-like"/>
    <property type="match status" value="1"/>
</dbReference>
<dbReference type="Pfam" id="PF00501">
    <property type="entry name" value="AMP-binding"/>
    <property type="match status" value="1"/>
</dbReference>
<dbReference type="SUPFAM" id="SSF56801">
    <property type="entry name" value="Acetyl-CoA synthetase-like"/>
    <property type="match status" value="1"/>
</dbReference>
<dbReference type="InterPro" id="IPR000873">
    <property type="entry name" value="AMP-dep_synth/lig_dom"/>
</dbReference>